<dbReference type="GO" id="GO:0006355">
    <property type="term" value="P:regulation of DNA-templated transcription"/>
    <property type="evidence" value="ECO:0007669"/>
    <property type="project" value="InterPro"/>
</dbReference>
<evidence type="ECO:0000256" key="8">
    <source>
        <dbReference type="PROSITE-ProRule" id="PRU01091"/>
    </source>
</evidence>
<reference evidence="12" key="1">
    <citation type="submission" date="2016-09" db="EMBL/GenBank/DDBJ databases">
        <authorList>
            <person name="Varghese N."/>
            <person name="Submissions S."/>
        </authorList>
    </citation>
    <scope>NUCLEOTIDE SEQUENCE [LARGE SCALE GENOMIC DNA]</scope>
    <source>
        <strain evidence="12">S5</strain>
    </source>
</reference>
<dbReference type="PANTHER" id="PTHR48111">
    <property type="entry name" value="REGULATOR OF RPOS"/>
    <property type="match status" value="1"/>
</dbReference>
<sequence>MVNILIIDDEPMIGEVLVAYFEKEGWSATHIKNGLEGLKEWQDNYYDCLILDLMLPDESGESICETIRKTSDKPILMLTAKSEEDHLLHGFSIGADDYIRKPFSTKEVVARVKALLKRSGKYEKQDHVLFDDGALMINDDAKKVTLNSETLSLTPNEYILLRTLSKHQGRVYSREDLLTVLMGENDYFEGYERNVDTHIKNLRKKLKDDPKTPRYIHTVFGMGYKFEVSSLD</sequence>
<dbReference type="PROSITE" id="PS51755">
    <property type="entry name" value="OMPR_PHOB"/>
    <property type="match status" value="1"/>
</dbReference>
<evidence type="ECO:0000313" key="11">
    <source>
        <dbReference type="EMBL" id="SDB82948.1"/>
    </source>
</evidence>
<evidence type="ECO:0000259" key="9">
    <source>
        <dbReference type="PROSITE" id="PS50110"/>
    </source>
</evidence>
<name>A0A1G6GLQ8_9BACI</name>
<dbReference type="STRING" id="1612202.SAMN05421734_101262"/>
<dbReference type="Gene3D" id="6.10.250.690">
    <property type="match status" value="1"/>
</dbReference>
<dbReference type="GO" id="GO:0000976">
    <property type="term" value="F:transcription cis-regulatory region binding"/>
    <property type="evidence" value="ECO:0007669"/>
    <property type="project" value="TreeGrafter"/>
</dbReference>
<evidence type="ECO:0000256" key="6">
    <source>
        <dbReference type="ARBA" id="ARBA00023163"/>
    </source>
</evidence>
<dbReference type="InterPro" id="IPR001867">
    <property type="entry name" value="OmpR/PhoB-type_DNA-bd"/>
</dbReference>
<dbReference type="EMBL" id="FMYI01000001">
    <property type="protein sequence ID" value="SDB82948.1"/>
    <property type="molecule type" value="Genomic_DNA"/>
</dbReference>
<evidence type="ECO:0000256" key="3">
    <source>
        <dbReference type="ARBA" id="ARBA00023012"/>
    </source>
</evidence>
<evidence type="ECO:0000256" key="7">
    <source>
        <dbReference type="PROSITE-ProRule" id="PRU00169"/>
    </source>
</evidence>
<comment type="subcellular location">
    <subcellularLocation>
        <location evidence="1">Cytoplasm</location>
    </subcellularLocation>
</comment>
<dbReference type="Gene3D" id="3.40.50.2300">
    <property type="match status" value="1"/>
</dbReference>
<keyword evidence="12" id="KW-1185">Reference proteome</keyword>
<dbReference type="GO" id="GO:0005829">
    <property type="term" value="C:cytosol"/>
    <property type="evidence" value="ECO:0007669"/>
    <property type="project" value="TreeGrafter"/>
</dbReference>
<dbReference type="Gene3D" id="1.10.10.10">
    <property type="entry name" value="Winged helix-like DNA-binding domain superfamily/Winged helix DNA-binding domain"/>
    <property type="match status" value="1"/>
</dbReference>
<dbReference type="InterPro" id="IPR036388">
    <property type="entry name" value="WH-like_DNA-bd_sf"/>
</dbReference>
<evidence type="ECO:0000313" key="12">
    <source>
        <dbReference type="Proteomes" id="UP000242949"/>
    </source>
</evidence>
<feature type="modified residue" description="4-aspartylphosphate" evidence="7">
    <location>
        <position position="52"/>
    </location>
</feature>
<dbReference type="OrthoDB" id="9802426at2"/>
<evidence type="ECO:0000256" key="1">
    <source>
        <dbReference type="ARBA" id="ARBA00004496"/>
    </source>
</evidence>
<evidence type="ECO:0000259" key="10">
    <source>
        <dbReference type="PROSITE" id="PS51755"/>
    </source>
</evidence>
<protein>
    <submittedName>
        <fullName evidence="11">DNA-binding response regulator, OmpR family, contains REC and winged-helix (WHTH) domain</fullName>
    </submittedName>
</protein>
<dbReference type="InterPro" id="IPR039420">
    <property type="entry name" value="WalR-like"/>
</dbReference>
<dbReference type="InterPro" id="IPR011006">
    <property type="entry name" value="CheY-like_superfamily"/>
</dbReference>
<dbReference type="FunFam" id="3.40.50.2300:FF:000001">
    <property type="entry name" value="DNA-binding response regulator PhoB"/>
    <property type="match status" value="1"/>
</dbReference>
<organism evidence="11 12">
    <name type="scientific">Pelagirhabdus alkalitolerans</name>
    <dbReference type="NCBI Taxonomy" id="1612202"/>
    <lineage>
        <taxon>Bacteria</taxon>
        <taxon>Bacillati</taxon>
        <taxon>Bacillota</taxon>
        <taxon>Bacilli</taxon>
        <taxon>Bacillales</taxon>
        <taxon>Bacillaceae</taxon>
        <taxon>Pelagirhabdus</taxon>
    </lineage>
</organism>
<dbReference type="SMART" id="SM00862">
    <property type="entry name" value="Trans_reg_C"/>
    <property type="match status" value="1"/>
</dbReference>
<dbReference type="GO" id="GO:0032993">
    <property type="term" value="C:protein-DNA complex"/>
    <property type="evidence" value="ECO:0007669"/>
    <property type="project" value="TreeGrafter"/>
</dbReference>
<gene>
    <name evidence="11" type="ORF">SAMN05421734_101262</name>
</gene>
<dbReference type="CDD" id="cd00383">
    <property type="entry name" value="trans_reg_C"/>
    <property type="match status" value="1"/>
</dbReference>
<evidence type="ECO:0000256" key="2">
    <source>
        <dbReference type="ARBA" id="ARBA00022553"/>
    </source>
</evidence>
<dbReference type="InterPro" id="IPR001789">
    <property type="entry name" value="Sig_transdc_resp-reg_receiver"/>
</dbReference>
<accession>A0A1G6GLQ8</accession>
<dbReference type="SMART" id="SM00448">
    <property type="entry name" value="REC"/>
    <property type="match status" value="1"/>
</dbReference>
<dbReference type="Pfam" id="PF00486">
    <property type="entry name" value="Trans_reg_C"/>
    <property type="match status" value="1"/>
</dbReference>
<keyword evidence="5 8" id="KW-0238">DNA-binding</keyword>
<dbReference type="SUPFAM" id="SSF52172">
    <property type="entry name" value="CheY-like"/>
    <property type="match status" value="1"/>
</dbReference>
<dbReference type="RefSeq" id="WP_090792121.1">
    <property type="nucleotide sequence ID" value="NZ_FMYI01000001.1"/>
</dbReference>
<evidence type="ECO:0000256" key="4">
    <source>
        <dbReference type="ARBA" id="ARBA00023015"/>
    </source>
</evidence>
<dbReference type="Pfam" id="PF00072">
    <property type="entry name" value="Response_reg"/>
    <property type="match status" value="1"/>
</dbReference>
<keyword evidence="2 7" id="KW-0597">Phosphoprotein</keyword>
<feature type="domain" description="OmpR/PhoB-type" evidence="10">
    <location>
        <begin position="125"/>
        <end position="228"/>
    </location>
</feature>
<dbReference type="PROSITE" id="PS50110">
    <property type="entry name" value="RESPONSE_REGULATORY"/>
    <property type="match status" value="1"/>
</dbReference>
<keyword evidence="6" id="KW-0804">Transcription</keyword>
<proteinExistence type="predicted"/>
<dbReference type="Proteomes" id="UP000242949">
    <property type="component" value="Unassembled WGS sequence"/>
</dbReference>
<evidence type="ECO:0000256" key="5">
    <source>
        <dbReference type="ARBA" id="ARBA00023125"/>
    </source>
</evidence>
<keyword evidence="4" id="KW-0805">Transcription regulation</keyword>
<keyword evidence="3" id="KW-0902">Two-component regulatory system</keyword>
<feature type="domain" description="Response regulatory" evidence="9">
    <location>
        <begin position="3"/>
        <end position="116"/>
    </location>
</feature>
<feature type="DNA-binding region" description="OmpR/PhoB-type" evidence="8">
    <location>
        <begin position="125"/>
        <end position="228"/>
    </location>
</feature>
<dbReference type="SUPFAM" id="SSF46894">
    <property type="entry name" value="C-terminal effector domain of the bipartite response regulators"/>
    <property type="match status" value="1"/>
</dbReference>
<dbReference type="InterPro" id="IPR016032">
    <property type="entry name" value="Sig_transdc_resp-reg_C-effctor"/>
</dbReference>
<dbReference type="AlphaFoldDB" id="A0A1G6GLQ8"/>
<dbReference type="PANTHER" id="PTHR48111:SF73">
    <property type="entry name" value="ALKALINE PHOSPHATASE SYNTHESIS TRANSCRIPTIONAL REGULATORY PROTEIN PHOP"/>
    <property type="match status" value="1"/>
</dbReference>
<dbReference type="GO" id="GO:0000156">
    <property type="term" value="F:phosphorelay response regulator activity"/>
    <property type="evidence" value="ECO:0007669"/>
    <property type="project" value="TreeGrafter"/>
</dbReference>